<gene>
    <name evidence="1" type="ORF">GWP43_04595</name>
</gene>
<dbReference type="Proteomes" id="UP000464374">
    <property type="component" value="Chromosome"/>
</dbReference>
<accession>A0A6P1Y0R3</accession>
<sequence>MTYVKKVKIFCANDEERLENKLNDFLSKEIEKGFHIISIQYQLTSAYDASSIIHDIVETFSCMVYYSEPVEE</sequence>
<dbReference type="RefSeq" id="WP_162663049.1">
    <property type="nucleotide sequence ID" value="NZ_CP048020.1"/>
</dbReference>
<name>A0A6P1Y0R3_9SPIR</name>
<organism evidence="1 2">
    <name type="scientific">Treponema vincentii</name>
    <dbReference type="NCBI Taxonomy" id="69710"/>
    <lineage>
        <taxon>Bacteria</taxon>
        <taxon>Pseudomonadati</taxon>
        <taxon>Spirochaetota</taxon>
        <taxon>Spirochaetia</taxon>
        <taxon>Spirochaetales</taxon>
        <taxon>Treponemataceae</taxon>
        <taxon>Treponema</taxon>
    </lineage>
</organism>
<dbReference type="KEGG" id="trz:GWP43_04595"/>
<dbReference type="InterPro" id="IPR020296">
    <property type="entry name" value="Spore_Cse60"/>
</dbReference>
<proteinExistence type="predicted"/>
<dbReference type="Pfam" id="PF10957">
    <property type="entry name" value="Spore_Cse60"/>
    <property type="match status" value="1"/>
</dbReference>
<reference evidence="1 2" key="1">
    <citation type="submission" date="2020-01" db="EMBL/GenBank/DDBJ databases">
        <title>Complete genome sequence of a human oral phylogroup 1 Treponema sp. strain ATCC 700766, originally isolated from periodontitis dental plaque.</title>
        <authorList>
            <person name="Chan Y."/>
            <person name="Huo Y.-B."/>
            <person name="Yu X.-L."/>
            <person name="Zeng H."/>
            <person name="Leung W.-K."/>
            <person name="Watt R.M."/>
        </authorList>
    </citation>
    <scope>NUCLEOTIDE SEQUENCE [LARGE SCALE GENOMIC DNA]</scope>
    <source>
        <strain evidence="1 2">OMZ 804</strain>
    </source>
</reference>
<dbReference type="AlphaFoldDB" id="A0A6P1Y0R3"/>
<dbReference type="EMBL" id="CP048020">
    <property type="protein sequence ID" value="QHX42840.1"/>
    <property type="molecule type" value="Genomic_DNA"/>
</dbReference>
<protein>
    <submittedName>
        <fullName evidence="1">Sporulation protein Cse60</fullName>
    </submittedName>
</protein>
<evidence type="ECO:0000313" key="1">
    <source>
        <dbReference type="EMBL" id="QHX42840.1"/>
    </source>
</evidence>
<evidence type="ECO:0000313" key="2">
    <source>
        <dbReference type="Proteomes" id="UP000464374"/>
    </source>
</evidence>